<reference evidence="3" key="1">
    <citation type="submission" date="2016-11" db="UniProtKB">
        <authorList>
            <consortium name="WormBaseParasite"/>
        </authorList>
    </citation>
    <scope>IDENTIFICATION</scope>
</reference>
<accession>A0A1I8GME8</accession>
<feature type="signal peptide" evidence="1">
    <location>
        <begin position="1"/>
        <end position="22"/>
    </location>
</feature>
<evidence type="ECO:0000313" key="3">
    <source>
        <dbReference type="WBParaSite" id="maker-uti_cns_0002433-snap-gene-0.37-mRNA-1"/>
    </source>
</evidence>
<evidence type="ECO:0000313" key="2">
    <source>
        <dbReference type="Proteomes" id="UP000095280"/>
    </source>
</evidence>
<dbReference type="WBParaSite" id="maker-uti_cns_0002433-snap-gene-0.37-mRNA-1">
    <property type="protein sequence ID" value="maker-uti_cns_0002433-snap-gene-0.37-mRNA-1"/>
    <property type="gene ID" value="maker-uti_cns_0002433-snap-gene-0.37"/>
</dbReference>
<keyword evidence="1" id="KW-0732">Signal</keyword>
<dbReference type="Proteomes" id="UP000095280">
    <property type="component" value="Unplaced"/>
</dbReference>
<name>A0A1I8GME8_9PLAT</name>
<dbReference type="AlphaFoldDB" id="A0A1I8GME8"/>
<protein>
    <submittedName>
        <fullName evidence="3">Secreted protein</fullName>
    </submittedName>
</protein>
<evidence type="ECO:0000256" key="1">
    <source>
        <dbReference type="SAM" id="SignalP"/>
    </source>
</evidence>
<feature type="chain" id="PRO_5009319584" evidence="1">
    <location>
        <begin position="23"/>
        <end position="60"/>
    </location>
</feature>
<keyword evidence="2" id="KW-1185">Reference proteome</keyword>
<organism evidence="2 3">
    <name type="scientific">Macrostomum lignano</name>
    <dbReference type="NCBI Taxonomy" id="282301"/>
    <lineage>
        <taxon>Eukaryota</taxon>
        <taxon>Metazoa</taxon>
        <taxon>Spiralia</taxon>
        <taxon>Lophotrochozoa</taxon>
        <taxon>Platyhelminthes</taxon>
        <taxon>Rhabditophora</taxon>
        <taxon>Macrostomorpha</taxon>
        <taxon>Macrostomida</taxon>
        <taxon>Macrostomidae</taxon>
        <taxon>Macrostomum</taxon>
    </lineage>
</organism>
<sequence length="60" mass="6417">MTLNILTAICGAVLMSCRLSGGLPTWDVTVLAQLQLLPTSPGVPCLACWNWRILCDLSVS</sequence>
<proteinExistence type="predicted"/>